<evidence type="ECO:0008006" key="4">
    <source>
        <dbReference type="Google" id="ProtNLM"/>
    </source>
</evidence>
<keyword evidence="1" id="KW-0812">Transmembrane</keyword>
<name>A0AAE6IXQ7_CAMFE</name>
<dbReference type="AlphaFoldDB" id="A0AAE6IXQ7"/>
<organism evidence="2 3">
    <name type="scientific">Campylobacter fetus subsp. venerealis NCTC 10354</name>
    <dbReference type="NCBI Taxonomy" id="983328"/>
    <lineage>
        <taxon>Bacteria</taxon>
        <taxon>Pseudomonadati</taxon>
        <taxon>Campylobacterota</taxon>
        <taxon>Epsilonproteobacteria</taxon>
        <taxon>Campylobacterales</taxon>
        <taxon>Campylobacteraceae</taxon>
        <taxon>Campylobacter</taxon>
        <taxon>Campylobacter fetus subsp. venerealis bv. venerealis</taxon>
    </lineage>
</organism>
<evidence type="ECO:0000256" key="1">
    <source>
        <dbReference type="SAM" id="Phobius"/>
    </source>
</evidence>
<feature type="transmembrane region" description="Helical" evidence="1">
    <location>
        <begin position="97"/>
        <end position="117"/>
    </location>
</feature>
<dbReference type="GeneID" id="61064134"/>
<keyword evidence="1" id="KW-1133">Transmembrane helix</keyword>
<evidence type="ECO:0000313" key="2">
    <source>
        <dbReference type="EMBL" id="QEL44276.1"/>
    </source>
</evidence>
<dbReference type="EMBL" id="CP043435">
    <property type="protein sequence ID" value="QEL44276.1"/>
    <property type="molecule type" value="Genomic_DNA"/>
</dbReference>
<gene>
    <name evidence="2" type="ORF">CFVT_0290</name>
</gene>
<sequence length="308" mass="35126">MANDILKIKDIGVREVAKQTHIEAEYLEYMCDKNFDKLKKLNVSGFIKILTREYGWDLSDWYDEFKTYCFEHSGDDGCTFCVAPKIPAYTSKPGSNFWTWTLVLLFVIVGLIWIFGYTKYFDDFSFIFDDKNNSVSYSNTTVVETAKESLKIESNMTIPFVSLQDENVTDSNLSDENESLFSSSMTQSSENDQIDSLIPVLNLQQNSAEQNVPKGGLIAKIIPKKTIWIGVKSLDGTYKRSFSTKDPVDINLSLNSLVLTGHGELNLEQNDKNTTFKSKNALRFLVENGSLKQIDYDEYVKLNKGKEW</sequence>
<dbReference type="Proteomes" id="UP000322035">
    <property type="component" value="Chromosome"/>
</dbReference>
<dbReference type="RefSeq" id="WP_167497331.1">
    <property type="nucleotide sequence ID" value="NZ_CP043435.1"/>
</dbReference>
<reference evidence="2 3" key="1">
    <citation type="submission" date="2019-08" db="EMBL/GenBank/DDBJ databases">
        <title>Complete genomes of the Campylobacter fetus subsp. venerealis, Campylobacter lari subsp. concheus, Campylobacter sputorum bv. sputorum and Campylobacter volucris type strains.</title>
        <authorList>
            <person name="Miller W.G."/>
            <person name="Yee E."/>
        </authorList>
    </citation>
    <scope>NUCLEOTIDE SEQUENCE [LARGE SCALE GENOMIC DNA]</scope>
    <source>
        <strain evidence="2 3">NCTC 10354</strain>
    </source>
</reference>
<proteinExistence type="predicted"/>
<keyword evidence="1" id="KW-0472">Membrane</keyword>
<accession>A0AAE6IXQ7</accession>
<protein>
    <recommendedName>
        <fullName evidence="4">Phosphatidylglycerophosphate synthase</fullName>
    </recommendedName>
</protein>
<evidence type="ECO:0000313" key="3">
    <source>
        <dbReference type="Proteomes" id="UP000322035"/>
    </source>
</evidence>